<dbReference type="Proteomes" id="UP001186974">
    <property type="component" value="Unassembled WGS sequence"/>
</dbReference>
<dbReference type="EMBL" id="JAWDJW010005306">
    <property type="protein sequence ID" value="KAK3068392.1"/>
    <property type="molecule type" value="Genomic_DNA"/>
</dbReference>
<gene>
    <name evidence="1" type="ORF">LTS18_000683</name>
</gene>
<proteinExistence type="predicted"/>
<name>A0ACC3DFH1_9PEZI</name>
<evidence type="ECO:0000313" key="1">
    <source>
        <dbReference type="EMBL" id="KAK3068392.1"/>
    </source>
</evidence>
<feature type="non-terminal residue" evidence="1">
    <location>
        <position position="1"/>
    </location>
</feature>
<sequence length="168" mass="19197">YIDFGLTLTEACRATYASTATQIGPEGFSWNTSLLATPEYVNQTAFYDENGFFLTSPEYILRPEVIESYYYAYRVTKDPMYREWAWEAFQAIDRTTRANSGFSSISDVNAPGGGNKTDEQESFLFAEVLKYSYLIFAEEAEWQVSSDGENEWVFNTEAHPFKIIGPKK</sequence>
<keyword evidence="2" id="KW-1185">Reference proteome</keyword>
<evidence type="ECO:0000313" key="2">
    <source>
        <dbReference type="Proteomes" id="UP001186974"/>
    </source>
</evidence>
<protein>
    <submittedName>
        <fullName evidence="1">Uncharacterized protein</fullName>
    </submittedName>
</protein>
<reference evidence="1" key="1">
    <citation type="submission" date="2024-09" db="EMBL/GenBank/DDBJ databases">
        <title>Black Yeasts Isolated from many extreme environments.</title>
        <authorList>
            <person name="Coleine C."/>
            <person name="Stajich J.E."/>
            <person name="Selbmann L."/>
        </authorList>
    </citation>
    <scope>NUCLEOTIDE SEQUENCE</scope>
    <source>
        <strain evidence="1">CCFEE 5737</strain>
    </source>
</reference>
<comment type="caution">
    <text evidence="1">The sequence shown here is derived from an EMBL/GenBank/DDBJ whole genome shotgun (WGS) entry which is preliminary data.</text>
</comment>
<accession>A0ACC3DFH1</accession>
<organism evidence="1 2">
    <name type="scientific">Coniosporium uncinatum</name>
    <dbReference type="NCBI Taxonomy" id="93489"/>
    <lineage>
        <taxon>Eukaryota</taxon>
        <taxon>Fungi</taxon>
        <taxon>Dikarya</taxon>
        <taxon>Ascomycota</taxon>
        <taxon>Pezizomycotina</taxon>
        <taxon>Dothideomycetes</taxon>
        <taxon>Dothideomycetes incertae sedis</taxon>
        <taxon>Coniosporium</taxon>
    </lineage>
</organism>